<dbReference type="AlphaFoldDB" id="A0AAV4S6U6"/>
<dbReference type="EMBL" id="BPLQ01007175">
    <property type="protein sequence ID" value="GIY28487.1"/>
    <property type="molecule type" value="Genomic_DNA"/>
</dbReference>
<reference evidence="1 2" key="1">
    <citation type="submission" date="2021-06" db="EMBL/GenBank/DDBJ databases">
        <title>Caerostris darwini draft genome.</title>
        <authorList>
            <person name="Kono N."/>
            <person name="Arakawa K."/>
        </authorList>
    </citation>
    <scope>NUCLEOTIDE SEQUENCE [LARGE SCALE GENOMIC DNA]</scope>
</reference>
<proteinExistence type="predicted"/>
<accession>A0AAV4S6U6</accession>
<keyword evidence="2" id="KW-1185">Reference proteome</keyword>
<evidence type="ECO:0000313" key="1">
    <source>
        <dbReference type="EMBL" id="GIY28487.1"/>
    </source>
</evidence>
<comment type="caution">
    <text evidence="1">The sequence shown here is derived from an EMBL/GenBank/DDBJ whole genome shotgun (WGS) entry which is preliminary data.</text>
</comment>
<gene>
    <name evidence="1" type="ORF">CDAR_87951</name>
</gene>
<name>A0AAV4S6U6_9ARAC</name>
<dbReference type="Proteomes" id="UP001054837">
    <property type="component" value="Unassembled WGS sequence"/>
</dbReference>
<evidence type="ECO:0000313" key="2">
    <source>
        <dbReference type="Proteomes" id="UP001054837"/>
    </source>
</evidence>
<organism evidence="1 2">
    <name type="scientific">Caerostris darwini</name>
    <dbReference type="NCBI Taxonomy" id="1538125"/>
    <lineage>
        <taxon>Eukaryota</taxon>
        <taxon>Metazoa</taxon>
        <taxon>Ecdysozoa</taxon>
        <taxon>Arthropoda</taxon>
        <taxon>Chelicerata</taxon>
        <taxon>Arachnida</taxon>
        <taxon>Araneae</taxon>
        <taxon>Araneomorphae</taxon>
        <taxon>Entelegynae</taxon>
        <taxon>Araneoidea</taxon>
        <taxon>Araneidae</taxon>
        <taxon>Caerostris</taxon>
    </lineage>
</organism>
<protein>
    <submittedName>
        <fullName evidence="1">Uncharacterized protein</fullName>
    </submittedName>
</protein>
<sequence length="154" mass="17871">MEVSVFNLYERQKSKPRVIIRTVGDLQAYLADEKEYYTRAKRVNKHLDKVQARQKSKPKVIIRTVGDLQAYLADEKARYTHAKRANKRLNMKRTRFGLSKISLEYIFETDLNNRLMKSILWISSPSKQRFAPVSSQTYNSLLQIVVGLFGADTA</sequence>